<reference evidence="1" key="1">
    <citation type="journal article" date="2013" name="Nat. Commun.">
        <title>Whole-genome sequencing of Oryza brachyantha reveals mechanisms underlying Oryza genome evolution.</title>
        <authorList>
            <person name="Chen J."/>
            <person name="Huang Q."/>
            <person name="Gao D."/>
            <person name="Wang J."/>
            <person name="Lang Y."/>
            <person name="Liu T."/>
            <person name="Li B."/>
            <person name="Bai Z."/>
            <person name="Luis Goicoechea J."/>
            <person name="Liang C."/>
            <person name="Chen C."/>
            <person name="Zhang W."/>
            <person name="Sun S."/>
            <person name="Liao Y."/>
            <person name="Zhang X."/>
            <person name="Yang L."/>
            <person name="Song C."/>
            <person name="Wang M."/>
            <person name="Shi J."/>
            <person name="Liu G."/>
            <person name="Liu J."/>
            <person name="Zhou H."/>
            <person name="Zhou W."/>
            <person name="Yu Q."/>
            <person name="An N."/>
            <person name="Chen Y."/>
            <person name="Cai Q."/>
            <person name="Wang B."/>
            <person name="Liu B."/>
            <person name="Min J."/>
            <person name="Huang Y."/>
            <person name="Wu H."/>
            <person name="Li Z."/>
            <person name="Zhang Y."/>
            <person name="Yin Y."/>
            <person name="Song W."/>
            <person name="Jiang J."/>
            <person name="Jackson S.A."/>
            <person name="Wing R.A."/>
            <person name="Wang J."/>
            <person name="Chen M."/>
        </authorList>
    </citation>
    <scope>NUCLEOTIDE SEQUENCE [LARGE SCALE GENOMIC DNA]</scope>
    <source>
        <strain evidence="1">cv. IRGC 101232</strain>
    </source>
</reference>
<accession>J3M670</accession>
<name>J3M670_ORYBR</name>
<evidence type="ECO:0000313" key="2">
    <source>
        <dbReference type="Proteomes" id="UP000006038"/>
    </source>
</evidence>
<proteinExistence type="predicted"/>
<dbReference type="AlphaFoldDB" id="J3M670"/>
<dbReference type="STRING" id="4533.J3M670"/>
<dbReference type="Gramene" id="OB05G20940.1">
    <property type="protein sequence ID" value="OB05G20940.1"/>
    <property type="gene ID" value="OB05G20940"/>
</dbReference>
<evidence type="ECO:0000313" key="1">
    <source>
        <dbReference type="EnsemblPlants" id="OB05G20940.1"/>
    </source>
</evidence>
<keyword evidence="2" id="KW-1185">Reference proteome</keyword>
<organism evidence="1">
    <name type="scientific">Oryza brachyantha</name>
    <name type="common">malo sina</name>
    <dbReference type="NCBI Taxonomy" id="4533"/>
    <lineage>
        <taxon>Eukaryota</taxon>
        <taxon>Viridiplantae</taxon>
        <taxon>Streptophyta</taxon>
        <taxon>Embryophyta</taxon>
        <taxon>Tracheophyta</taxon>
        <taxon>Spermatophyta</taxon>
        <taxon>Magnoliopsida</taxon>
        <taxon>Liliopsida</taxon>
        <taxon>Poales</taxon>
        <taxon>Poaceae</taxon>
        <taxon>BOP clade</taxon>
        <taxon>Oryzoideae</taxon>
        <taxon>Oryzeae</taxon>
        <taxon>Oryzinae</taxon>
        <taxon>Oryza</taxon>
    </lineage>
</organism>
<sequence>AQLATSINLFLYGACKTVVGGSRLIDALSSDSRSSAVDSYKEFAIIPGDLLKTNATSTKSKIDGMLPNGGNDATTRCLRPCQAVYEWRRHRGKERSA</sequence>
<dbReference type="SUPFAM" id="SSF101148">
    <property type="entry name" value="Plant invertase/pectin methylesterase inhibitor"/>
    <property type="match status" value="1"/>
</dbReference>
<dbReference type="Gene3D" id="1.20.140.40">
    <property type="entry name" value="Invertase/pectin methylesterase inhibitor family protein"/>
    <property type="match status" value="1"/>
</dbReference>
<protein>
    <submittedName>
        <fullName evidence="1">Uncharacterized protein</fullName>
    </submittedName>
</protein>
<dbReference type="InterPro" id="IPR035513">
    <property type="entry name" value="Invertase/methylesterase_inhib"/>
</dbReference>
<dbReference type="HOGENOM" id="CLU_169224_0_0_1"/>
<dbReference type="Proteomes" id="UP000006038">
    <property type="component" value="Chromosome 5"/>
</dbReference>
<dbReference type="EnsemblPlants" id="OB05G20940.1">
    <property type="protein sequence ID" value="OB05G20940.1"/>
    <property type="gene ID" value="OB05G20940"/>
</dbReference>
<reference evidence="1" key="2">
    <citation type="submission" date="2013-04" db="UniProtKB">
        <authorList>
            <consortium name="EnsemblPlants"/>
        </authorList>
    </citation>
    <scope>IDENTIFICATION</scope>
</reference>
<dbReference type="OMA" id="AVYEWRR"/>